<feature type="active site" description="O-(5'-phospho-DNA)-serine intermediate" evidence="4 5">
    <location>
        <position position="9"/>
    </location>
</feature>
<dbReference type="PROSITE" id="PS51737">
    <property type="entry name" value="RECOMBINASE_DNA_BIND"/>
    <property type="match status" value="1"/>
</dbReference>
<dbReference type="HOGENOM" id="CLU_010686_18_3_9"/>
<dbReference type="Proteomes" id="UP000005850">
    <property type="component" value="Chromosome"/>
</dbReference>
<dbReference type="RefSeq" id="WP_003338298.1">
    <property type="nucleotide sequence ID" value="NZ_CP007806.1"/>
</dbReference>
<dbReference type="SUPFAM" id="SSF53041">
    <property type="entry name" value="Resolvase-like"/>
    <property type="match status" value="1"/>
</dbReference>
<dbReference type="EMBL" id="CP007806">
    <property type="protein sequence ID" value="AIG25665.1"/>
    <property type="molecule type" value="Genomic_DNA"/>
</dbReference>
<dbReference type="SMART" id="SM00857">
    <property type="entry name" value="Resolvase"/>
    <property type="match status" value="1"/>
</dbReference>
<sequence length="502" mass="58810">MVGVYARVSTEEQARKGFSLKDQIAECRRKAKTDNVLEYVDEGISGEFLDRPALTKMRQDARDGLIKKIICLDPDRLSRKLMNQLIITDELDKRGVELVFVNGEYAKTPEGNLFYSMRGAIAEFEKAKITERMSRGRRQKARQGKVLRDFQVYGYNFDKEHDRMIVNENEAEIVRLIFDLFTKPNNLVKGINGIAHYLTKKNIPTKRGANVWHRQVVRQILLNRAYIGEFYQNRWNTEGMLGNKHRAPEERIPMRQRPKEEWIQVQCPAIIRKETYEHAQQLMDESRRRWAKESNHRYLLSGLVRCGNCENTMTGRKSSNWGKPILEYTDVKNFSGAKHFGCGRKIKAKELENEVWRTIRTWLNQPNEIAAASEIAQLDQNSSLEEAEISRLEKEIVKAKSGRKRLLMLFSQGLDITQEEIQQSIRELKEREAELTKELTALTASVLHQERNRYSKSQLLEAVEYYLNKGREELTFEEKQKMIRHIVREVRVFEDSVEIYTF</sequence>
<dbReference type="eggNOG" id="COG1961">
    <property type="taxonomic scope" value="Bacteria"/>
</dbReference>
<dbReference type="CDD" id="cd00338">
    <property type="entry name" value="Ser_Recombinase"/>
    <property type="match status" value="1"/>
</dbReference>
<dbReference type="AlphaFoldDB" id="A0A075R7W1"/>
<dbReference type="PROSITE" id="PS00397">
    <property type="entry name" value="RECOMBINASES_1"/>
    <property type="match status" value="1"/>
</dbReference>
<evidence type="ECO:0000256" key="5">
    <source>
        <dbReference type="PROSITE-ProRule" id="PRU10137"/>
    </source>
</evidence>
<protein>
    <submittedName>
        <fullName evidence="9">Transposon resolvase TnpR</fullName>
    </submittedName>
</protein>
<evidence type="ECO:0000313" key="9">
    <source>
        <dbReference type="EMBL" id="AIG25665.1"/>
    </source>
</evidence>
<evidence type="ECO:0000256" key="4">
    <source>
        <dbReference type="PIRSR" id="PIRSR606118-50"/>
    </source>
</evidence>
<evidence type="ECO:0000259" key="7">
    <source>
        <dbReference type="PROSITE" id="PS51736"/>
    </source>
</evidence>
<evidence type="ECO:0000256" key="6">
    <source>
        <dbReference type="SAM" id="Coils"/>
    </source>
</evidence>
<dbReference type="Gene3D" id="3.40.50.1390">
    <property type="entry name" value="Resolvase, N-terminal catalytic domain"/>
    <property type="match status" value="1"/>
</dbReference>
<keyword evidence="3" id="KW-0233">DNA recombination</keyword>
<dbReference type="Gene3D" id="3.90.1750.20">
    <property type="entry name" value="Putative Large Serine Recombinase, Chain B, Domain 2"/>
    <property type="match status" value="1"/>
</dbReference>
<dbReference type="GO" id="GO:0003677">
    <property type="term" value="F:DNA binding"/>
    <property type="evidence" value="ECO:0007669"/>
    <property type="project" value="UniProtKB-KW"/>
</dbReference>
<reference evidence="9 10" key="1">
    <citation type="journal article" date="2011" name="J. Bacteriol.">
        <title>Genome sequence of Brevibacillus laterosporus LMG 15441, a pathogen of invertebrates.</title>
        <authorList>
            <person name="Djukic M."/>
            <person name="Poehlein A."/>
            <person name="Thurmer A."/>
            <person name="Daniel R."/>
        </authorList>
    </citation>
    <scope>NUCLEOTIDE SEQUENCE [LARGE SCALE GENOMIC DNA]</scope>
    <source>
        <strain evidence="9 10">LMG 15441</strain>
    </source>
</reference>
<dbReference type="Pfam" id="PF07508">
    <property type="entry name" value="Recombinase"/>
    <property type="match status" value="1"/>
</dbReference>
<accession>A0A075R7W1</accession>
<evidence type="ECO:0000256" key="1">
    <source>
        <dbReference type="ARBA" id="ARBA00022908"/>
    </source>
</evidence>
<dbReference type="Pfam" id="PF13408">
    <property type="entry name" value="Zn_ribbon_recom"/>
    <property type="match status" value="1"/>
</dbReference>
<dbReference type="InterPro" id="IPR036162">
    <property type="entry name" value="Resolvase-like_N_sf"/>
</dbReference>
<evidence type="ECO:0000256" key="3">
    <source>
        <dbReference type="ARBA" id="ARBA00023172"/>
    </source>
</evidence>
<organism evidence="9 10">
    <name type="scientific">Brevibacillus laterosporus LMG 15441</name>
    <dbReference type="NCBI Taxonomy" id="1042163"/>
    <lineage>
        <taxon>Bacteria</taxon>
        <taxon>Bacillati</taxon>
        <taxon>Bacillota</taxon>
        <taxon>Bacilli</taxon>
        <taxon>Bacillales</taxon>
        <taxon>Paenibacillaceae</taxon>
        <taxon>Brevibacillus</taxon>
    </lineage>
</organism>
<keyword evidence="2" id="KW-0238">DNA-binding</keyword>
<dbReference type="KEGG" id="blr:BRLA_c013250"/>
<feature type="domain" description="Recombinase" evidence="8">
    <location>
        <begin position="152"/>
        <end position="289"/>
    </location>
</feature>
<dbReference type="PANTHER" id="PTHR30461">
    <property type="entry name" value="DNA-INVERTASE FROM LAMBDOID PROPHAGE"/>
    <property type="match status" value="1"/>
</dbReference>
<dbReference type="STRING" id="1042163.BRLA_c013250"/>
<gene>
    <name evidence="9" type="primary">tnpR</name>
    <name evidence="9" type="ORF">BRLA_c013250</name>
</gene>
<dbReference type="PROSITE" id="PS51736">
    <property type="entry name" value="RECOMBINASES_3"/>
    <property type="match status" value="1"/>
</dbReference>
<evidence type="ECO:0000313" key="10">
    <source>
        <dbReference type="Proteomes" id="UP000005850"/>
    </source>
</evidence>
<evidence type="ECO:0000256" key="2">
    <source>
        <dbReference type="ARBA" id="ARBA00023125"/>
    </source>
</evidence>
<dbReference type="InterPro" id="IPR006118">
    <property type="entry name" value="Recombinase_CS"/>
</dbReference>
<dbReference type="InterPro" id="IPR038109">
    <property type="entry name" value="DNA_bind_recomb_sf"/>
</dbReference>
<dbReference type="PANTHER" id="PTHR30461:SF23">
    <property type="entry name" value="DNA RECOMBINASE-RELATED"/>
    <property type="match status" value="1"/>
</dbReference>
<dbReference type="InterPro" id="IPR050639">
    <property type="entry name" value="SSR_resolvase"/>
</dbReference>
<dbReference type="Pfam" id="PF00239">
    <property type="entry name" value="Resolvase"/>
    <property type="match status" value="1"/>
</dbReference>
<keyword evidence="6" id="KW-0175">Coiled coil</keyword>
<keyword evidence="1" id="KW-0229">DNA integration</keyword>
<dbReference type="InterPro" id="IPR006119">
    <property type="entry name" value="Resolv_N"/>
</dbReference>
<dbReference type="InterPro" id="IPR011109">
    <property type="entry name" value="DNA_bind_recombinase_dom"/>
</dbReference>
<dbReference type="GO" id="GO:0000150">
    <property type="term" value="F:DNA strand exchange activity"/>
    <property type="evidence" value="ECO:0007669"/>
    <property type="project" value="InterPro"/>
</dbReference>
<name>A0A075R7W1_BRELA</name>
<evidence type="ECO:0000259" key="8">
    <source>
        <dbReference type="PROSITE" id="PS51737"/>
    </source>
</evidence>
<proteinExistence type="predicted"/>
<dbReference type="GO" id="GO:0015074">
    <property type="term" value="P:DNA integration"/>
    <property type="evidence" value="ECO:0007669"/>
    <property type="project" value="UniProtKB-KW"/>
</dbReference>
<dbReference type="InterPro" id="IPR025827">
    <property type="entry name" value="Zn_ribbon_recom_dom"/>
</dbReference>
<feature type="domain" description="Resolvase/invertase-type recombinase catalytic" evidence="7">
    <location>
        <begin position="1"/>
        <end position="144"/>
    </location>
</feature>
<keyword evidence="10" id="KW-1185">Reference proteome</keyword>
<feature type="coiled-coil region" evidence="6">
    <location>
        <begin position="375"/>
        <end position="445"/>
    </location>
</feature>